<dbReference type="GO" id="GO:0098609">
    <property type="term" value="P:cell-cell adhesion"/>
    <property type="evidence" value="ECO:0007669"/>
    <property type="project" value="TreeGrafter"/>
</dbReference>
<dbReference type="PANTHER" id="PTHR11640:SF31">
    <property type="entry name" value="IRREGULAR CHIASM C-ROUGHEST PROTEIN-RELATED"/>
    <property type="match status" value="1"/>
</dbReference>
<protein>
    <recommendedName>
        <fullName evidence="10">Ig-like domain-containing protein</fullName>
    </recommendedName>
</protein>
<evidence type="ECO:0000256" key="6">
    <source>
        <dbReference type="SAM" id="MobiDB-lite"/>
    </source>
</evidence>
<dbReference type="GO" id="GO:0005886">
    <property type="term" value="C:plasma membrane"/>
    <property type="evidence" value="ECO:0007669"/>
    <property type="project" value="TreeGrafter"/>
</dbReference>
<evidence type="ECO:0000256" key="2">
    <source>
        <dbReference type="ARBA" id="ARBA00023136"/>
    </source>
</evidence>
<dbReference type="AlphaFoldDB" id="A0A8S3SXI8"/>
<keyword evidence="7" id="KW-1133">Transmembrane helix</keyword>
<evidence type="ECO:0000313" key="8">
    <source>
        <dbReference type="EMBL" id="CAG2226348.1"/>
    </source>
</evidence>
<feature type="transmembrane region" description="Helical" evidence="7">
    <location>
        <begin position="472"/>
        <end position="492"/>
    </location>
</feature>
<keyword evidence="3" id="KW-1015">Disulfide bond</keyword>
<comment type="caution">
    <text evidence="8">The sequence shown here is derived from an EMBL/GenBank/DDBJ whole genome shotgun (WGS) entry which is preliminary data.</text>
</comment>
<keyword evidence="4" id="KW-0325">Glycoprotein</keyword>
<dbReference type="PANTHER" id="PTHR11640">
    <property type="entry name" value="NEPHRIN"/>
    <property type="match status" value="1"/>
</dbReference>
<dbReference type="OrthoDB" id="10352304at2759"/>
<accession>A0A8S3SXI8</accession>
<name>A0A8S3SXI8_MYTED</name>
<proteinExistence type="predicted"/>
<feature type="region of interest" description="Disordered" evidence="6">
    <location>
        <begin position="585"/>
        <end position="626"/>
    </location>
</feature>
<evidence type="ECO:0000256" key="5">
    <source>
        <dbReference type="ARBA" id="ARBA00023319"/>
    </source>
</evidence>
<evidence type="ECO:0000256" key="3">
    <source>
        <dbReference type="ARBA" id="ARBA00023157"/>
    </source>
</evidence>
<feature type="compositionally biased region" description="Low complexity" evidence="6">
    <location>
        <begin position="613"/>
        <end position="625"/>
    </location>
</feature>
<reference evidence="8" key="1">
    <citation type="submission" date="2021-03" db="EMBL/GenBank/DDBJ databases">
        <authorList>
            <person name="Bekaert M."/>
        </authorList>
    </citation>
    <scope>NUCLEOTIDE SEQUENCE</scope>
</reference>
<organism evidence="8 9">
    <name type="scientific">Mytilus edulis</name>
    <name type="common">Blue mussel</name>
    <dbReference type="NCBI Taxonomy" id="6550"/>
    <lineage>
        <taxon>Eukaryota</taxon>
        <taxon>Metazoa</taxon>
        <taxon>Spiralia</taxon>
        <taxon>Lophotrochozoa</taxon>
        <taxon>Mollusca</taxon>
        <taxon>Bivalvia</taxon>
        <taxon>Autobranchia</taxon>
        <taxon>Pteriomorphia</taxon>
        <taxon>Mytilida</taxon>
        <taxon>Mytiloidea</taxon>
        <taxon>Mytilidae</taxon>
        <taxon>Mytilinae</taxon>
        <taxon>Mytilus</taxon>
    </lineage>
</organism>
<evidence type="ECO:0008006" key="10">
    <source>
        <dbReference type="Google" id="ProtNLM"/>
    </source>
</evidence>
<comment type="subcellular location">
    <subcellularLocation>
        <location evidence="1">Membrane</location>
        <topology evidence="1">Single-pass type I membrane protein</topology>
    </subcellularLocation>
</comment>
<dbReference type="InterPro" id="IPR051275">
    <property type="entry name" value="Cell_adhesion_signaling"/>
</dbReference>
<keyword evidence="9" id="KW-1185">Reference proteome</keyword>
<sequence>MASKMDLVKLCLIWLFLQDKSILTHSRIIVYTVEGSAITLPFLNATLLVITVYLNGKKIYSDGFGSVKTKKHDVVLHTDFQMKNVTQSDTGYYWLGFPSKTPHKTYIYGSPWLYYILDFTETINTSCSSSEIDHKCVIAGSSPTLTFVFDWPVYHSIDLVNPFRRSSRIVADLQFINQTDLMTIIGQEGKDLDINCISAANKIITSLQLKLNGSIIAIGDNQSVSYSFTPDRTDHLTKYQCEDSTHSSIMIAVTLVIRYAPSVIGRYTNETIECACDGVPAVYSVYRFDQHSEDGKLIRSVNLNNQIFTFNKQRFPYMINGIYTCVVSNGIPDISGTVLQTSSINVKYEGPPVFAEEDRYVKIGKVRQSSVTISFHVYSFPDVEEIFLEKLGRLRGKKRKIDEYVLKPTLLYNAFDKTTRVPGYAILIESDELYIDNLQPYCITVTNRLGASEYYFAITKKENNEINQNERAYVFTICILGVVLFSSIIVYVCVCVRRVNRGVIIHSNMNEDHTYHTYDEIGTISYGAVSNVRPSETHDNQGQILAHQHEAHISNEVNVQSPDSNSTELNTDFSNEDLQQLGVAGVQEQPMSLSTDDTDSIDNKEHTRDRKSQTSNDSDSESSQTVMVGNVGDGYENPYQTVLLDRPEGHQYTQITIERNTSVSSAESNCEMQILEKSLTKEGGYINLQF</sequence>
<evidence type="ECO:0000313" key="9">
    <source>
        <dbReference type="Proteomes" id="UP000683360"/>
    </source>
</evidence>
<keyword evidence="5" id="KW-0393">Immunoglobulin domain</keyword>
<dbReference type="GO" id="GO:0005911">
    <property type="term" value="C:cell-cell junction"/>
    <property type="evidence" value="ECO:0007669"/>
    <property type="project" value="TreeGrafter"/>
</dbReference>
<gene>
    <name evidence="8" type="ORF">MEDL_39436</name>
</gene>
<evidence type="ECO:0000256" key="7">
    <source>
        <dbReference type="SAM" id="Phobius"/>
    </source>
</evidence>
<dbReference type="Proteomes" id="UP000683360">
    <property type="component" value="Unassembled WGS sequence"/>
</dbReference>
<dbReference type="GO" id="GO:0050839">
    <property type="term" value="F:cell adhesion molecule binding"/>
    <property type="evidence" value="ECO:0007669"/>
    <property type="project" value="TreeGrafter"/>
</dbReference>
<evidence type="ECO:0000256" key="4">
    <source>
        <dbReference type="ARBA" id="ARBA00023180"/>
    </source>
</evidence>
<evidence type="ECO:0000256" key="1">
    <source>
        <dbReference type="ARBA" id="ARBA00004479"/>
    </source>
</evidence>
<feature type="compositionally biased region" description="Basic and acidic residues" evidence="6">
    <location>
        <begin position="601"/>
        <end position="612"/>
    </location>
</feature>
<keyword evidence="7" id="KW-0812">Transmembrane</keyword>
<keyword evidence="2 7" id="KW-0472">Membrane</keyword>
<dbReference type="EMBL" id="CAJPWZ010001893">
    <property type="protein sequence ID" value="CAG2226348.1"/>
    <property type="molecule type" value="Genomic_DNA"/>
</dbReference>